<evidence type="ECO:0000313" key="3">
    <source>
        <dbReference type="Proteomes" id="UP000293589"/>
    </source>
</evidence>
<dbReference type="AlphaFoldDB" id="A0A4P6DVT6"/>
<dbReference type="Proteomes" id="UP000293589">
    <property type="component" value="Chromosome"/>
</dbReference>
<protein>
    <submittedName>
        <fullName evidence="2">Uncharacterized protein</fullName>
    </submittedName>
</protein>
<reference evidence="2 3" key="1">
    <citation type="submission" date="2019-01" db="EMBL/GenBank/DDBJ databases">
        <title>Complete genome sequence of Bifidobacterium gallinarum CACC 514.</title>
        <authorList>
            <person name="Jung M."/>
        </authorList>
    </citation>
    <scope>NUCLEOTIDE SEQUENCE [LARGE SCALE GENOMIC DNA]</scope>
    <source>
        <strain evidence="2 3">CACC 514</strain>
    </source>
</reference>
<organism evidence="2 3">
    <name type="scientific">Bifidobacterium pullorum subsp. gallinarum</name>
    <dbReference type="NCBI Taxonomy" id="78344"/>
    <lineage>
        <taxon>Bacteria</taxon>
        <taxon>Bacillati</taxon>
        <taxon>Actinomycetota</taxon>
        <taxon>Actinomycetes</taxon>
        <taxon>Bifidobacteriales</taxon>
        <taxon>Bifidobacteriaceae</taxon>
        <taxon>Bifidobacterium</taxon>
    </lineage>
</organism>
<feature type="region of interest" description="Disordered" evidence="1">
    <location>
        <begin position="83"/>
        <end position="122"/>
    </location>
</feature>
<gene>
    <name evidence="2" type="ORF">ESN35_04930</name>
</gene>
<dbReference type="KEGG" id="bgx:ESN35_04930"/>
<evidence type="ECO:0000256" key="1">
    <source>
        <dbReference type="SAM" id="MobiDB-lite"/>
    </source>
</evidence>
<proteinExistence type="predicted"/>
<dbReference type="EMBL" id="CP035464">
    <property type="protein sequence ID" value="QAY32830.1"/>
    <property type="molecule type" value="Genomic_DNA"/>
</dbReference>
<name>A0A4P6DVT6_9BIFI</name>
<accession>A0A4P6DVT6</accession>
<evidence type="ECO:0000313" key="2">
    <source>
        <dbReference type="EMBL" id="QAY32830.1"/>
    </source>
</evidence>
<sequence length="150" mass="16908">MTLVHLLVECPDQLEADMRRVYGLDTYEELKLRRMRPLSLAACAANLPDGSMVWRRLGLPNAWTMQEHLAATLVDQMNMWMWANSDPKKRGPKPKPVPRPGNTAHATSAKEGTPDGSGVTRRTRHIETRAVTVDELDRFMSQHFTTIEGG</sequence>